<evidence type="ECO:0008006" key="2">
    <source>
        <dbReference type="Google" id="ProtNLM"/>
    </source>
</evidence>
<reference evidence="1" key="1">
    <citation type="journal article" date="2015" name="Nature">
        <title>Complex archaea that bridge the gap between prokaryotes and eukaryotes.</title>
        <authorList>
            <person name="Spang A."/>
            <person name="Saw J.H."/>
            <person name="Jorgensen S.L."/>
            <person name="Zaremba-Niedzwiedzka K."/>
            <person name="Martijn J."/>
            <person name="Lind A.E."/>
            <person name="van Eijk R."/>
            <person name="Schleper C."/>
            <person name="Guy L."/>
            <person name="Ettema T.J."/>
        </authorList>
    </citation>
    <scope>NUCLEOTIDE SEQUENCE</scope>
</reference>
<sequence length="157" mass="16041">GLVKADAGGLSVPANGGFLVAAVALAQPFTAPIFDAILRAPTEVSATGDTTTTSPTDALMAGMTTTPGAGNYLVMFSSSFEHSTNGETIHASLYVNGVQVASTERQFQRGSGNSGAGLAFQTYVTGVTGGQAVEVRWRTSAATATAHERTLTLKEMP</sequence>
<feature type="non-terminal residue" evidence="1">
    <location>
        <position position="1"/>
    </location>
</feature>
<proteinExistence type="predicted"/>
<name>A0A0F9P138_9ZZZZ</name>
<organism evidence="1">
    <name type="scientific">marine sediment metagenome</name>
    <dbReference type="NCBI Taxonomy" id="412755"/>
    <lineage>
        <taxon>unclassified sequences</taxon>
        <taxon>metagenomes</taxon>
        <taxon>ecological metagenomes</taxon>
    </lineage>
</organism>
<dbReference type="EMBL" id="LAZR01002796">
    <property type="protein sequence ID" value="KKN25520.1"/>
    <property type="molecule type" value="Genomic_DNA"/>
</dbReference>
<protein>
    <recommendedName>
        <fullName evidence="2">C1q domain-containing protein</fullName>
    </recommendedName>
</protein>
<dbReference type="AlphaFoldDB" id="A0A0F9P138"/>
<evidence type="ECO:0000313" key="1">
    <source>
        <dbReference type="EMBL" id="KKN25520.1"/>
    </source>
</evidence>
<gene>
    <name evidence="1" type="ORF">LCGC14_0884080</name>
</gene>
<comment type="caution">
    <text evidence="1">The sequence shown here is derived from an EMBL/GenBank/DDBJ whole genome shotgun (WGS) entry which is preliminary data.</text>
</comment>
<accession>A0A0F9P138</accession>